<name>A0ABS8T865_DATST</name>
<evidence type="ECO:0000256" key="1">
    <source>
        <dbReference type="SAM" id="MobiDB-lite"/>
    </source>
</evidence>
<dbReference type="EMBL" id="JACEIK010001210">
    <property type="protein sequence ID" value="MCD7467220.1"/>
    <property type="molecule type" value="Genomic_DNA"/>
</dbReference>
<proteinExistence type="predicted"/>
<accession>A0ABS8T865</accession>
<feature type="compositionally biased region" description="Basic and acidic residues" evidence="1">
    <location>
        <begin position="21"/>
        <end position="31"/>
    </location>
</feature>
<protein>
    <submittedName>
        <fullName evidence="2">Uncharacterized protein</fullName>
    </submittedName>
</protein>
<reference evidence="2 3" key="1">
    <citation type="journal article" date="2021" name="BMC Genomics">
        <title>Datura genome reveals duplications of psychoactive alkaloid biosynthetic genes and high mutation rate following tissue culture.</title>
        <authorList>
            <person name="Rajewski A."/>
            <person name="Carter-House D."/>
            <person name="Stajich J."/>
            <person name="Litt A."/>
        </authorList>
    </citation>
    <scope>NUCLEOTIDE SEQUENCE [LARGE SCALE GENOMIC DNA]</scope>
    <source>
        <strain evidence="2">AR-01</strain>
    </source>
</reference>
<keyword evidence="3" id="KW-1185">Reference proteome</keyword>
<comment type="caution">
    <text evidence="2">The sequence shown here is derived from an EMBL/GenBank/DDBJ whole genome shotgun (WGS) entry which is preliminary data.</text>
</comment>
<feature type="region of interest" description="Disordered" evidence="1">
    <location>
        <begin position="19"/>
        <end position="44"/>
    </location>
</feature>
<dbReference type="Proteomes" id="UP000823775">
    <property type="component" value="Unassembled WGS sequence"/>
</dbReference>
<organism evidence="2 3">
    <name type="scientific">Datura stramonium</name>
    <name type="common">Jimsonweed</name>
    <name type="synonym">Common thornapple</name>
    <dbReference type="NCBI Taxonomy" id="4076"/>
    <lineage>
        <taxon>Eukaryota</taxon>
        <taxon>Viridiplantae</taxon>
        <taxon>Streptophyta</taxon>
        <taxon>Embryophyta</taxon>
        <taxon>Tracheophyta</taxon>
        <taxon>Spermatophyta</taxon>
        <taxon>Magnoliopsida</taxon>
        <taxon>eudicotyledons</taxon>
        <taxon>Gunneridae</taxon>
        <taxon>Pentapetalae</taxon>
        <taxon>asterids</taxon>
        <taxon>lamiids</taxon>
        <taxon>Solanales</taxon>
        <taxon>Solanaceae</taxon>
        <taxon>Solanoideae</taxon>
        <taxon>Datureae</taxon>
        <taxon>Datura</taxon>
    </lineage>
</organism>
<sequence length="94" mass="10556">KVVVPLFLDKKPSSAKGVVSVEKKRDVDAPKSKLKKNPKAGEMTRYHENQLQRLAQNLPALIQRSVKKVMKDVFYNLNKLCSCVDVVEGAVSYL</sequence>
<feature type="non-terminal residue" evidence="2">
    <location>
        <position position="1"/>
    </location>
</feature>
<gene>
    <name evidence="2" type="ORF">HAX54_004534</name>
</gene>
<evidence type="ECO:0000313" key="2">
    <source>
        <dbReference type="EMBL" id="MCD7467220.1"/>
    </source>
</evidence>
<evidence type="ECO:0000313" key="3">
    <source>
        <dbReference type="Proteomes" id="UP000823775"/>
    </source>
</evidence>